<evidence type="ECO:0000256" key="2">
    <source>
        <dbReference type="SAM" id="Phobius"/>
    </source>
</evidence>
<feature type="compositionally biased region" description="Basic and acidic residues" evidence="1">
    <location>
        <begin position="91"/>
        <end position="103"/>
    </location>
</feature>
<organism evidence="4 5">
    <name type="scientific">Sphingobium jiangsuense</name>
    <dbReference type="NCBI Taxonomy" id="870476"/>
    <lineage>
        <taxon>Bacteria</taxon>
        <taxon>Pseudomonadati</taxon>
        <taxon>Pseudomonadota</taxon>
        <taxon>Alphaproteobacteria</taxon>
        <taxon>Sphingomonadales</taxon>
        <taxon>Sphingomonadaceae</taxon>
        <taxon>Sphingobium</taxon>
    </lineage>
</organism>
<protein>
    <recommendedName>
        <fullName evidence="6">Secreted protein</fullName>
    </recommendedName>
</protein>
<gene>
    <name evidence="4" type="ORF">GGR43_001307</name>
</gene>
<dbReference type="EMBL" id="JACIDT010000003">
    <property type="protein sequence ID" value="MBB3925594.1"/>
    <property type="molecule type" value="Genomic_DNA"/>
</dbReference>
<keyword evidence="5" id="KW-1185">Reference proteome</keyword>
<dbReference type="RefSeq" id="WP_188071125.1">
    <property type="nucleotide sequence ID" value="NZ_BSPS01000018.1"/>
</dbReference>
<feature type="transmembrane region" description="Helical" evidence="2">
    <location>
        <begin position="64"/>
        <end position="81"/>
    </location>
</feature>
<feature type="region of interest" description="Disordered" evidence="1">
    <location>
        <begin position="83"/>
        <end position="112"/>
    </location>
</feature>
<sequence length="198" mass="20605">MSGSKMRWIAGAVSAAALVMGSVAPAAARGPGGWGQGGWSQSNWGSRGWGGYRHRDRGLNGGEIIGIAALIGAVAVIASSASKNGKSRSSYPDDRDYRDSRDYPDDDAYVPSGAAMSADQAADACALAVRDKVEGEQGGYAQILDITEPRAAGQDGWAVDGRVERRSGYRGGGGEVRRFSCDVQGSRVAEVYISRDAG</sequence>
<reference evidence="4 5" key="1">
    <citation type="submission" date="2020-08" db="EMBL/GenBank/DDBJ databases">
        <title>Genomic Encyclopedia of Type Strains, Phase IV (KMG-IV): sequencing the most valuable type-strain genomes for metagenomic binning, comparative biology and taxonomic classification.</title>
        <authorList>
            <person name="Goeker M."/>
        </authorList>
    </citation>
    <scope>NUCLEOTIDE SEQUENCE [LARGE SCALE GENOMIC DNA]</scope>
    <source>
        <strain evidence="4 5">DSM 26189</strain>
    </source>
</reference>
<feature type="chain" id="PRO_5031328403" description="Secreted protein" evidence="3">
    <location>
        <begin position="29"/>
        <end position="198"/>
    </location>
</feature>
<keyword evidence="2" id="KW-0812">Transmembrane</keyword>
<dbReference type="AlphaFoldDB" id="A0A7W6BGG3"/>
<keyword evidence="3" id="KW-0732">Signal</keyword>
<keyword evidence="2" id="KW-1133">Transmembrane helix</keyword>
<accession>A0A7W6BGG3</accession>
<keyword evidence="2" id="KW-0472">Membrane</keyword>
<feature type="signal peptide" evidence="3">
    <location>
        <begin position="1"/>
        <end position="28"/>
    </location>
</feature>
<comment type="caution">
    <text evidence="4">The sequence shown here is derived from an EMBL/GenBank/DDBJ whole genome shotgun (WGS) entry which is preliminary data.</text>
</comment>
<evidence type="ECO:0000313" key="5">
    <source>
        <dbReference type="Proteomes" id="UP000571950"/>
    </source>
</evidence>
<evidence type="ECO:0008006" key="6">
    <source>
        <dbReference type="Google" id="ProtNLM"/>
    </source>
</evidence>
<proteinExistence type="predicted"/>
<evidence type="ECO:0000313" key="4">
    <source>
        <dbReference type="EMBL" id="MBB3925594.1"/>
    </source>
</evidence>
<evidence type="ECO:0000256" key="3">
    <source>
        <dbReference type="SAM" id="SignalP"/>
    </source>
</evidence>
<dbReference type="Proteomes" id="UP000571950">
    <property type="component" value="Unassembled WGS sequence"/>
</dbReference>
<evidence type="ECO:0000256" key="1">
    <source>
        <dbReference type="SAM" id="MobiDB-lite"/>
    </source>
</evidence>
<name>A0A7W6BGG3_9SPHN</name>